<comment type="subunit">
    <text evidence="5">The Tat system comprises two distinct complexes: a TatABC complex, containing multiple copies of TatA, TatB and TatC subunits, and a separate TatA complex, containing only TatA subunits. Substrates initially bind to the TatABC complex, which probably triggers association of the separate TatA complex to form the active translocon.</text>
</comment>
<accession>A0ABT3N385</accession>
<comment type="caution">
    <text evidence="5">Lacks conserved residue(s) required for the propagation of feature annotation.</text>
</comment>
<dbReference type="Pfam" id="PF00902">
    <property type="entry name" value="TatC"/>
    <property type="match status" value="1"/>
</dbReference>
<feature type="transmembrane region" description="Helical" evidence="5">
    <location>
        <begin position="162"/>
        <end position="188"/>
    </location>
</feature>
<organism evidence="6 7">
    <name type="scientific">Endozoicomonas gorgoniicola</name>
    <dbReference type="NCBI Taxonomy" id="1234144"/>
    <lineage>
        <taxon>Bacteria</taxon>
        <taxon>Pseudomonadati</taxon>
        <taxon>Pseudomonadota</taxon>
        <taxon>Gammaproteobacteria</taxon>
        <taxon>Oceanospirillales</taxon>
        <taxon>Endozoicomonadaceae</taxon>
        <taxon>Endozoicomonas</taxon>
    </lineage>
</organism>
<dbReference type="Proteomes" id="UP001209854">
    <property type="component" value="Unassembled WGS sequence"/>
</dbReference>
<evidence type="ECO:0000256" key="5">
    <source>
        <dbReference type="HAMAP-Rule" id="MF_00902"/>
    </source>
</evidence>
<evidence type="ECO:0000256" key="4">
    <source>
        <dbReference type="ARBA" id="ARBA00023136"/>
    </source>
</evidence>
<evidence type="ECO:0000256" key="3">
    <source>
        <dbReference type="ARBA" id="ARBA00022989"/>
    </source>
</evidence>
<dbReference type="PRINTS" id="PR01840">
    <property type="entry name" value="TATCFAMILY"/>
</dbReference>
<sequence>MTSSASTGDREQPLIQHLLELRTRIIRSTVVILIVFAGLFYFSSDIYEFISQPLRVYLPEGASMIATDVASPFLAPFKLTLVLSLFIAVPYILHQVWAFISPGLYQHEKRLAVPLLIASVLLFYGGMAFAYFVVFPLVFGFFTSIGPESVTVMTDINSYLNFILKLFFAFGLAFEIPVATVLLIWSGVSDIDSLAKKRPYVIVGCFVLGMLLTPPDVISQTLLAGPMWLLFEIGILFARLNPAVSAKRAEAE</sequence>
<name>A0ABT3N385_9GAMM</name>
<feature type="transmembrane region" description="Helical" evidence="5">
    <location>
        <begin position="79"/>
        <end position="100"/>
    </location>
</feature>
<keyword evidence="5" id="KW-0813">Transport</keyword>
<keyword evidence="5" id="KW-1003">Cell membrane</keyword>
<proteinExistence type="inferred from homology"/>
<feature type="transmembrane region" description="Helical" evidence="5">
    <location>
        <begin position="200"/>
        <end position="217"/>
    </location>
</feature>
<feature type="transmembrane region" description="Helical" evidence="5">
    <location>
        <begin position="112"/>
        <end position="142"/>
    </location>
</feature>
<dbReference type="InterPro" id="IPR002033">
    <property type="entry name" value="TatC"/>
</dbReference>
<dbReference type="EMBL" id="JAPFCC010000001">
    <property type="protein sequence ID" value="MCW7556074.1"/>
    <property type="molecule type" value="Genomic_DNA"/>
</dbReference>
<keyword evidence="2 5" id="KW-0812">Transmembrane</keyword>
<comment type="caution">
    <text evidence="6">The sequence shown here is derived from an EMBL/GenBank/DDBJ whole genome shotgun (WGS) entry which is preliminary data.</text>
</comment>
<dbReference type="PANTHER" id="PTHR30371:SF0">
    <property type="entry name" value="SEC-INDEPENDENT PROTEIN TRANSLOCASE PROTEIN TATC, CHLOROPLASTIC-RELATED"/>
    <property type="match status" value="1"/>
</dbReference>
<dbReference type="PANTHER" id="PTHR30371">
    <property type="entry name" value="SEC-INDEPENDENT PROTEIN TRANSLOCASE PROTEIN TATC"/>
    <property type="match status" value="1"/>
</dbReference>
<comment type="subcellular location">
    <subcellularLocation>
        <location evidence="5">Cell membrane</location>
        <topology evidence="5">Multi-pass membrane protein</topology>
    </subcellularLocation>
    <subcellularLocation>
        <location evidence="1">Membrane</location>
        <topology evidence="1">Multi-pass membrane protein</topology>
    </subcellularLocation>
</comment>
<comment type="function">
    <text evidence="5">Part of the twin-arginine translocation (Tat) system that transports large folded proteins containing a characteristic twin-arginine motif in their signal peptide across membranes. Together with TatB, TatC is part of a receptor directly interacting with Tat signal peptides.</text>
</comment>
<reference evidence="6 7" key="1">
    <citation type="submission" date="2022-10" db="EMBL/GenBank/DDBJ databases">
        <title>High-quality genome sequences of two octocoral-associated bacteria, Endozoicomonas euniceicola EF212 and Endozoicomonas gorgoniicola PS125.</title>
        <authorList>
            <person name="Chiou Y.-J."/>
            <person name="Chen Y.-H."/>
        </authorList>
    </citation>
    <scope>NUCLEOTIDE SEQUENCE [LARGE SCALE GENOMIC DNA]</scope>
    <source>
        <strain evidence="6 7">PS125</strain>
    </source>
</reference>
<evidence type="ECO:0000313" key="7">
    <source>
        <dbReference type="Proteomes" id="UP001209854"/>
    </source>
</evidence>
<feature type="transmembrane region" description="Helical" evidence="5">
    <location>
        <begin position="25"/>
        <end position="43"/>
    </location>
</feature>
<gene>
    <name evidence="5 6" type="primary">tatC</name>
    <name evidence="6" type="ORF">NX722_26285</name>
</gene>
<keyword evidence="3 5" id="KW-1133">Transmembrane helix</keyword>
<protein>
    <recommendedName>
        <fullName evidence="5">Sec-independent protein translocase protein TatC</fullName>
    </recommendedName>
</protein>
<evidence type="ECO:0000256" key="1">
    <source>
        <dbReference type="ARBA" id="ARBA00004141"/>
    </source>
</evidence>
<keyword evidence="5" id="KW-0811">Translocation</keyword>
<keyword evidence="7" id="KW-1185">Reference proteome</keyword>
<dbReference type="InterPro" id="IPR019820">
    <property type="entry name" value="Sec-indep_translocase_CS"/>
</dbReference>
<dbReference type="PROSITE" id="PS01218">
    <property type="entry name" value="TATC"/>
    <property type="match status" value="1"/>
</dbReference>
<evidence type="ECO:0000256" key="2">
    <source>
        <dbReference type="ARBA" id="ARBA00022692"/>
    </source>
</evidence>
<keyword evidence="5" id="KW-0653">Protein transport</keyword>
<comment type="similarity">
    <text evidence="5">Belongs to the TatC family.</text>
</comment>
<evidence type="ECO:0000313" key="6">
    <source>
        <dbReference type="EMBL" id="MCW7556074.1"/>
    </source>
</evidence>
<dbReference type="NCBIfam" id="TIGR00945">
    <property type="entry name" value="tatC"/>
    <property type="match status" value="1"/>
</dbReference>
<dbReference type="HAMAP" id="MF_00902">
    <property type="entry name" value="TatC"/>
    <property type="match status" value="1"/>
</dbReference>
<keyword evidence="4 5" id="KW-0472">Membrane</keyword>
<dbReference type="RefSeq" id="WP_262565792.1">
    <property type="nucleotide sequence ID" value="NZ_JAPFCC010000001.1"/>
</dbReference>